<evidence type="ECO:0000313" key="1">
    <source>
        <dbReference type="EMBL" id="AKP53834.1"/>
    </source>
</evidence>
<protein>
    <submittedName>
        <fullName evidence="1">TonB-dependent receptor</fullName>
    </submittedName>
</protein>
<keyword evidence="2" id="KW-1185">Reference proteome</keyword>
<dbReference type="Pfam" id="PF18939">
    <property type="entry name" value="DUF5686"/>
    <property type="match status" value="1"/>
</dbReference>
<keyword evidence="1" id="KW-0675">Receptor</keyword>
<sequence length="886" mass="101628">MEKTSISTFWIGLLLFVFSLAGTQLNAQGIKGTVSTVDGQALAFATVFARNLNDGIPTNQNGYFEWKLPNGHYDIIVQYLGYTSQLKTVEVKDDWVEVNVSLEMQTYGLSEVEVREGAEDPALTVIRKAIAKAKYHKLQVEAYSMMVYIKGTGELTDAPFFLKKKLAEEGIGLNEAYTSESVSKIEFKQPNEIKETVISIRSSGDNNQTSPAPYIGASFYDDKVNEIISPLARSAFAYYKFRLEGTFLENEVLVNKIRVIPRSKGEKVFDGYIYIIEDLWAIHSLDLKTSLMGFDIRVRQQYAPVMEKVWMPITHSYNFGGKFFGFAGEFQYLASTRDYDLKLNPDLVFETEIVDEKITQIPEEINKISSNESPIEQLEEADQLSRKQYRKLIAAYEKEEAKIREDKDIISIRSHSIDSLATKRNSVYWDSIRPTPLTDKEVLGYIRDDSLALVDIAKNSEVDSIAQKAKRKFKAFDFLTGGRYNFGKGRSAGFYTNWTKMSFNTVEGFKVGFSGFYRKEKVTKLADSVTNEVKSWNFRPEFRYGFASEKAYITLNFRRSVTKGREGHSWGIDAGKYIYQYNADQPISEQVNAFYSLFLRDNYMKLYEKSFSKLFWAHRMGDKFTYRTSLSLEQRSPLSNHSDYSFFNRDKKDYTDNQPNLNLGQANSFIENDALIADLNIDWRPGLKYQVRNGRKIPLLNSTPLILMKYKQALPINFKNSEVAEFKHIELGIKHAIPFGVSGKLAFNINAGTFINGEKAYFMDYKHFGGNRTVFSNMGAASNYRFLDYYAFSTTDAYLGGLFHYQFRKFLFTQLPGLRFSGIRENIFFNYLKTESSPHYWELGYSLDNLFRVFRLEMGAGFENKTYGSGGFRFGIATFISINIDE</sequence>
<gene>
    <name evidence="1" type="ORF">CA2015_4495</name>
</gene>
<dbReference type="KEGG" id="camu:CA2015_4495"/>
<organism evidence="1 2">
    <name type="scientific">Cyclobacterium amurskyense</name>
    <dbReference type="NCBI Taxonomy" id="320787"/>
    <lineage>
        <taxon>Bacteria</taxon>
        <taxon>Pseudomonadati</taxon>
        <taxon>Bacteroidota</taxon>
        <taxon>Cytophagia</taxon>
        <taxon>Cytophagales</taxon>
        <taxon>Cyclobacteriaceae</taxon>
        <taxon>Cyclobacterium</taxon>
    </lineage>
</organism>
<accession>A0A0H4PI51</accession>
<reference evidence="1 2" key="1">
    <citation type="submission" date="2015-07" db="EMBL/GenBank/DDBJ databases">
        <authorList>
            <person name="Kim K.M."/>
        </authorList>
    </citation>
    <scope>NUCLEOTIDE SEQUENCE [LARGE SCALE GENOMIC DNA]</scope>
    <source>
        <strain evidence="1 2">KCTC 12363</strain>
    </source>
</reference>
<dbReference type="RefSeq" id="WP_048643892.1">
    <property type="nucleotide sequence ID" value="NZ_CP012040.1"/>
</dbReference>
<dbReference type="Proteomes" id="UP000036520">
    <property type="component" value="Chromosome"/>
</dbReference>
<dbReference type="SUPFAM" id="SSF49464">
    <property type="entry name" value="Carboxypeptidase regulatory domain-like"/>
    <property type="match status" value="1"/>
</dbReference>
<dbReference type="Pfam" id="PF13715">
    <property type="entry name" value="CarbopepD_reg_2"/>
    <property type="match status" value="1"/>
</dbReference>
<dbReference type="InterPro" id="IPR043741">
    <property type="entry name" value="DUF5686"/>
</dbReference>
<dbReference type="AlphaFoldDB" id="A0A0H4PI51"/>
<dbReference type="STRING" id="320787.CA2015_4495"/>
<dbReference type="Gene3D" id="2.60.40.1120">
    <property type="entry name" value="Carboxypeptidase-like, regulatory domain"/>
    <property type="match status" value="1"/>
</dbReference>
<name>A0A0H4PI51_9BACT</name>
<evidence type="ECO:0000313" key="2">
    <source>
        <dbReference type="Proteomes" id="UP000036520"/>
    </source>
</evidence>
<proteinExistence type="predicted"/>
<dbReference type="InterPro" id="IPR008969">
    <property type="entry name" value="CarboxyPept-like_regulatory"/>
</dbReference>
<dbReference type="EMBL" id="CP012040">
    <property type="protein sequence ID" value="AKP53834.1"/>
    <property type="molecule type" value="Genomic_DNA"/>
</dbReference>
<dbReference type="PATRIC" id="fig|320787.5.peg.4930"/>
<dbReference type="OrthoDB" id="983143at2"/>